<sequence length="200" mass="22988">MQKSHLENNLILFGYCCTARLSLALSPPVPIDINEFEVSEPWAVEVVKPPASVATKLLYLFKNNFPYKFATLLLFFPSTKLSIQLFLSTKNPKLNQDASTHSRFSRCKFYNILHPSRHNNLSFKLSFISELIKFQESSYVHDFNNFFFSRVALVASHAAVPPEKYWNSMLPNTPMPKALSDLLQPGWYFESERTSLASFH</sequence>
<gene>
    <name evidence="1" type="ORF">CFP56_009495</name>
</gene>
<name>A0AAW0M6Z4_QUESU</name>
<accession>A0AAW0M6Z4</accession>
<protein>
    <submittedName>
        <fullName evidence="1">Uncharacterized protein</fullName>
    </submittedName>
</protein>
<keyword evidence="2" id="KW-1185">Reference proteome</keyword>
<dbReference type="Proteomes" id="UP000237347">
    <property type="component" value="Unassembled WGS sequence"/>
</dbReference>
<reference evidence="1 2" key="1">
    <citation type="journal article" date="2018" name="Sci. Data">
        <title>The draft genome sequence of cork oak.</title>
        <authorList>
            <person name="Ramos A.M."/>
            <person name="Usie A."/>
            <person name="Barbosa P."/>
            <person name="Barros P.M."/>
            <person name="Capote T."/>
            <person name="Chaves I."/>
            <person name="Simoes F."/>
            <person name="Abreu I."/>
            <person name="Carrasquinho I."/>
            <person name="Faro C."/>
            <person name="Guimaraes J.B."/>
            <person name="Mendonca D."/>
            <person name="Nobrega F."/>
            <person name="Rodrigues L."/>
            <person name="Saibo N.J.M."/>
            <person name="Varela M.C."/>
            <person name="Egas C."/>
            <person name="Matos J."/>
            <person name="Miguel C.M."/>
            <person name="Oliveira M.M."/>
            <person name="Ricardo C.P."/>
            <person name="Goncalves S."/>
        </authorList>
    </citation>
    <scope>NUCLEOTIDE SEQUENCE [LARGE SCALE GENOMIC DNA]</scope>
    <source>
        <strain evidence="2">cv. HL8</strain>
    </source>
</reference>
<proteinExistence type="predicted"/>
<dbReference type="AlphaFoldDB" id="A0AAW0M6Z4"/>
<dbReference type="EMBL" id="PKMF04000016">
    <property type="protein sequence ID" value="KAK7858854.1"/>
    <property type="molecule type" value="Genomic_DNA"/>
</dbReference>
<comment type="caution">
    <text evidence="1">The sequence shown here is derived from an EMBL/GenBank/DDBJ whole genome shotgun (WGS) entry which is preliminary data.</text>
</comment>
<organism evidence="1 2">
    <name type="scientific">Quercus suber</name>
    <name type="common">Cork oak</name>
    <dbReference type="NCBI Taxonomy" id="58331"/>
    <lineage>
        <taxon>Eukaryota</taxon>
        <taxon>Viridiplantae</taxon>
        <taxon>Streptophyta</taxon>
        <taxon>Embryophyta</taxon>
        <taxon>Tracheophyta</taxon>
        <taxon>Spermatophyta</taxon>
        <taxon>Magnoliopsida</taxon>
        <taxon>eudicotyledons</taxon>
        <taxon>Gunneridae</taxon>
        <taxon>Pentapetalae</taxon>
        <taxon>rosids</taxon>
        <taxon>fabids</taxon>
        <taxon>Fagales</taxon>
        <taxon>Fagaceae</taxon>
        <taxon>Quercus</taxon>
    </lineage>
</organism>
<evidence type="ECO:0000313" key="1">
    <source>
        <dbReference type="EMBL" id="KAK7858854.1"/>
    </source>
</evidence>
<evidence type="ECO:0000313" key="2">
    <source>
        <dbReference type="Proteomes" id="UP000237347"/>
    </source>
</evidence>